<sequence>MRCFVRSKKLAAVASAMFASGSLLCNIAHADTVLKLAYGSEYVMVTPEITTKFWGDIKTDFEKSHPGVTVQLVPIPGGFDDIVTKVSMSYGNSGAAPDVAQLPAQEMAQWAASGYLLPLNQYVATAAWWKDVPDAVKQEGTTGKDVIGISQGVNTSGLLYDRQIFQKAGLPADWKPKNWQDIFEAARKIKKSDPNVWPLWAITGPAGGTSALVEGAANLLMASSDPAIKDASGKWAVDTKGIREVLNFYHQASVEGLLAPSSLILNANSPALATPEFPKHHIGIGLVGNYVPAAWSKSMCAPCWPEAQKFISFAPLPTVTGGGVGYASAFGGWDLSIYKKSAHPDLAWQLVSLIVGKKYLVAGANGTGFVPPQTAYWTDKEYTELAPPYQEQFGKLLAVAKSVPADPEYPLWAHALEAATEALVLKPNMSVDDAVRMMKKELSNQLGDDKLMAAR</sequence>
<dbReference type="SUPFAM" id="SSF53850">
    <property type="entry name" value="Periplasmic binding protein-like II"/>
    <property type="match status" value="1"/>
</dbReference>
<gene>
    <name evidence="4" type="ORF">BSU04_29050</name>
</gene>
<dbReference type="InterPro" id="IPR006059">
    <property type="entry name" value="SBP"/>
</dbReference>
<dbReference type="OrthoDB" id="4393730at2"/>
<dbReference type="PANTHER" id="PTHR43649">
    <property type="entry name" value="ARABINOSE-BINDING PROTEIN-RELATED"/>
    <property type="match status" value="1"/>
</dbReference>
<protein>
    <submittedName>
        <fullName evidence="4">Extracellular solute-binding lipoprotein</fullName>
    </submittedName>
</protein>
<organism evidence="4 5">
    <name type="scientific">Caballeronia sordidicola</name>
    <name type="common">Burkholderia sordidicola</name>
    <dbReference type="NCBI Taxonomy" id="196367"/>
    <lineage>
        <taxon>Bacteria</taxon>
        <taxon>Pseudomonadati</taxon>
        <taxon>Pseudomonadota</taxon>
        <taxon>Betaproteobacteria</taxon>
        <taxon>Burkholderiales</taxon>
        <taxon>Burkholderiaceae</taxon>
        <taxon>Caballeronia</taxon>
    </lineage>
</organism>
<name>A0A226WV86_CABSO</name>
<dbReference type="EMBL" id="MTHB01000194">
    <property type="protein sequence ID" value="OXC75013.1"/>
    <property type="molecule type" value="Genomic_DNA"/>
</dbReference>
<dbReference type="InterPro" id="IPR050490">
    <property type="entry name" value="Bact_solute-bd_prot1"/>
</dbReference>
<dbReference type="Gene3D" id="3.40.190.10">
    <property type="entry name" value="Periplasmic binding protein-like II"/>
    <property type="match status" value="2"/>
</dbReference>
<feature type="signal peptide" evidence="3">
    <location>
        <begin position="1"/>
        <end position="30"/>
    </location>
</feature>
<dbReference type="Pfam" id="PF01547">
    <property type="entry name" value="SBP_bac_1"/>
    <property type="match status" value="1"/>
</dbReference>
<evidence type="ECO:0000256" key="3">
    <source>
        <dbReference type="SAM" id="SignalP"/>
    </source>
</evidence>
<dbReference type="PANTHER" id="PTHR43649:SF14">
    <property type="entry name" value="BLR3389 PROTEIN"/>
    <property type="match status" value="1"/>
</dbReference>
<accession>A0A226WV86</accession>
<evidence type="ECO:0000313" key="4">
    <source>
        <dbReference type="EMBL" id="OXC75013.1"/>
    </source>
</evidence>
<reference evidence="5" key="1">
    <citation type="submission" date="2017-01" db="EMBL/GenBank/DDBJ databases">
        <title>Genome Analysis of Deinococcus marmoris KOPRI26562.</title>
        <authorList>
            <person name="Kim J.H."/>
            <person name="Oh H.-M."/>
        </authorList>
    </citation>
    <scope>NUCLEOTIDE SEQUENCE [LARGE SCALE GENOMIC DNA]</scope>
    <source>
        <strain evidence="5">PAMC 26633</strain>
    </source>
</reference>
<dbReference type="AlphaFoldDB" id="A0A226WV86"/>
<evidence type="ECO:0000256" key="1">
    <source>
        <dbReference type="ARBA" id="ARBA00004418"/>
    </source>
</evidence>
<keyword evidence="3" id="KW-0732">Signal</keyword>
<evidence type="ECO:0000313" key="5">
    <source>
        <dbReference type="Proteomes" id="UP000214720"/>
    </source>
</evidence>
<comment type="similarity">
    <text evidence="2">Belongs to the bacterial solute-binding protein 1 family.</text>
</comment>
<comment type="caution">
    <text evidence="4">The sequence shown here is derived from an EMBL/GenBank/DDBJ whole genome shotgun (WGS) entry which is preliminary data.</text>
</comment>
<proteinExistence type="inferred from homology"/>
<evidence type="ECO:0000256" key="2">
    <source>
        <dbReference type="ARBA" id="ARBA00008520"/>
    </source>
</evidence>
<dbReference type="GO" id="GO:0042597">
    <property type="term" value="C:periplasmic space"/>
    <property type="evidence" value="ECO:0007669"/>
    <property type="project" value="UniProtKB-SubCell"/>
</dbReference>
<dbReference type="Proteomes" id="UP000214720">
    <property type="component" value="Unassembled WGS sequence"/>
</dbReference>
<keyword evidence="4" id="KW-0449">Lipoprotein</keyword>
<comment type="subcellular location">
    <subcellularLocation>
        <location evidence="1">Periplasm</location>
    </subcellularLocation>
</comment>
<feature type="chain" id="PRO_5012963228" evidence="3">
    <location>
        <begin position="31"/>
        <end position="455"/>
    </location>
</feature>